<accession>A0A1W6L6Z4</accession>
<evidence type="ECO:0008006" key="3">
    <source>
        <dbReference type="Google" id="ProtNLM"/>
    </source>
</evidence>
<dbReference type="Proteomes" id="UP000193427">
    <property type="component" value="Chromosome"/>
</dbReference>
<dbReference type="KEGG" id="rgu:A4W93_08500"/>
<name>A0A1W6L6Z4_9BURK</name>
<dbReference type="Pfam" id="PF07209">
    <property type="entry name" value="DUF1415"/>
    <property type="match status" value="1"/>
</dbReference>
<reference evidence="1 2" key="1">
    <citation type="submission" date="2016-04" db="EMBL/GenBank/DDBJ databases">
        <title>Complete genome sequence of natural rubber-degrading, novel Gram-negative bacterium, Rhizobacter gummiphilus strain NS21.</title>
        <authorList>
            <person name="Tabata M."/>
            <person name="Kasai D."/>
            <person name="Fukuda M."/>
        </authorList>
    </citation>
    <scope>NUCLEOTIDE SEQUENCE [LARGE SCALE GENOMIC DNA]</scope>
    <source>
        <strain evidence="1 2">NS21</strain>
    </source>
</reference>
<organism evidence="1 2">
    <name type="scientific">Piscinibacter gummiphilus</name>
    <dbReference type="NCBI Taxonomy" id="946333"/>
    <lineage>
        <taxon>Bacteria</taxon>
        <taxon>Pseudomonadati</taxon>
        <taxon>Pseudomonadota</taxon>
        <taxon>Betaproteobacteria</taxon>
        <taxon>Burkholderiales</taxon>
        <taxon>Sphaerotilaceae</taxon>
        <taxon>Piscinibacter</taxon>
    </lineage>
</organism>
<dbReference type="InterPro" id="IPR009858">
    <property type="entry name" value="DUF1415"/>
</dbReference>
<evidence type="ECO:0000313" key="2">
    <source>
        <dbReference type="Proteomes" id="UP000193427"/>
    </source>
</evidence>
<gene>
    <name evidence="1" type="ORF">A4W93_08500</name>
</gene>
<protein>
    <recommendedName>
        <fullName evidence="3">Peptidase</fullName>
    </recommendedName>
</protein>
<dbReference type="STRING" id="946333.A4W93_08500"/>
<dbReference type="AlphaFoldDB" id="A0A1W6L6Z4"/>
<proteinExistence type="predicted"/>
<evidence type="ECO:0000313" key="1">
    <source>
        <dbReference type="EMBL" id="ARN19950.1"/>
    </source>
</evidence>
<keyword evidence="2" id="KW-1185">Reference proteome</keyword>
<dbReference type="EMBL" id="CP015118">
    <property type="protein sequence ID" value="ARN19950.1"/>
    <property type="molecule type" value="Genomic_DNA"/>
</dbReference>
<sequence length="204" mass="22517">MDPGFPLCATTMSLTPEFALAHTRAWVDRAVIGLNLCPFAKAVQVKGQVRYVFSDATDEQTLLDTLCSEMHYLAERDPEKTDTTLIVHPFVLTDFEDFNDFLDAADAAVEQLGYAGILQVATFHPQYQFADTEPDDPTNATNRSPYPTLHLLREESVDRAAAAFPDAESVFEVNMQTMATLGAEGIARLQAQCEEDARTPPAEI</sequence>